<dbReference type="PANTHER" id="PTHR33988:SF3">
    <property type="entry name" value="ENDORIBONUCLEASE TOXIN CHPB-RELATED"/>
    <property type="match status" value="1"/>
</dbReference>
<dbReference type="KEGG" id="dfs:HGD76_08560"/>
<gene>
    <name evidence="3" type="ORF">HGD76_08560</name>
</gene>
<dbReference type="PANTHER" id="PTHR33988">
    <property type="entry name" value="ENDORIBONUCLEASE MAZF-RELATED"/>
    <property type="match status" value="1"/>
</dbReference>
<reference evidence="3 4" key="1">
    <citation type="submission" date="2020-04" db="EMBL/GenBank/DDBJ databases">
        <title>Genome-Wide Identification of 5-Methylcytosine Sites in Bacterial Genomes By High-Throughput Sequencing of MspJI Restriction Fragments.</title>
        <authorList>
            <person name="Wu V."/>
        </authorList>
    </citation>
    <scope>NUCLEOTIDE SEQUENCE [LARGE SCALE GENOMIC DNA]</scope>
    <source>
        <strain evidence="3 4">CCAP 1403/13f</strain>
    </source>
</reference>
<name>A0A6H2BYQ8_DOLFA</name>
<dbReference type="Gene3D" id="2.30.30.110">
    <property type="match status" value="1"/>
</dbReference>
<keyword evidence="2" id="KW-1277">Toxin-antitoxin system</keyword>
<dbReference type="GO" id="GO:0003677">
    <property type="term" value="F:DNA binding"/>
    <property type="evidence" value="ECO:0007669"/>
    <property type="project" value="InterPro"/>
</dbReference>
<dbReference type="SUPFAM" id="SSF50118">
    <property type="entry name" value="Cell growth inhibitor/plasmid maintenance toxic component"/>
    <property type="match status" value="1"/>
</dbReference>
<comment type="similarity">
    <text evidence="1">Belongs to the PemK/MazF family.</text>
</comment>
<accession>A0A6H2BYQ8</accession>
<dbReference type="RefSeq" id="WP_168695524.1">
    <property type="nucleotide sequence ID" value="NZ_CP051206.1"/>
</dbReference>
<dbReference type="Pfam" id="PF02452">
    <property type="entry name" value="PemK_toxin"/>
    <property type="match status" value="1"/>
</dbReference>
<dbReference type="Proteomes" id="UP000502433">
    <property type="component" value="Chromosome"/>
</dbReference>
<evidence type="ECO:0000256" key="1">
    <source>
        <dbReference type="ARBA" id="ARBA00007521"/>
    </source>
</evidence>
<proteinExistence type="inferred from homology"/>
<evidence type="ECO:0000313" key="3">
    <source>
        <dbReference type="EMBL" id="QJB44231.1"/>
    </source>
</evidence>
<evidence type="ECO:0000313" key="4">
    <source>
        <dbReference type="Proteomes" id="UP000502433"/>
    </source>
</evidence>
<dbReference type="GO" id="GO:0004521">
    <property type="term" value="F:RNA endonuclease activity"/>
    <property type="evidence" value="ECO:0007669"/>
    <property type="project" value="TreeGrafter"/>
</dbReference>
<dbReference type="EMBL" id="CP051206">
    <property type="protein sequence ID" value="QJB44231.1"/>
    <property type="molecule type" value="Genomic_DNA"/>
</dbReference>
<dbReference type="AlphaFoldDB" id="A0A6H2BYQ8"/>
<organism evidence="3 4">
    <name type="scientific">Dolichospermum flos-aquae CCAP 1403/13F</name>
    <dbReference type="NCBI Taxonomy" id="315271"/>
    <lineage>
        <taxon>Bacteria</taxon>
        <taxon>Bacillati</taxon>
        <taxon>Cyanobacteriota</taxon>
        <taxon>Cyanophyceae</taxon>
        <taxon>Nostocales</taxon>
        <taxon>Aphanizomenonaceae</taxon>
        <taxon>Dolichospermum</taxon>
    </lineage>
</organism>
<dbReference type="GO" id="GO:0006402">
    <property type="term" value="P:mRNA catabolic process"/>
    <property type="evidence" value="ECO:0007669"/>
    <property type="project" value="TreeGrafter"/>
</dbReference>
<dbReference type="GO" id="GO:0016075">
    <property type="term" value="P:rRNA catabolic process"/>
    <property type="evidence" value="ECO:0007669"/>
    <property type="project" value="TreeGrafter"/>
</dbReference>
<dbReference type="InterPro" id="IPR011067">
    <property type="entry name" value="Plasmid_toxin/cell-grow_inhib"/>
</dbReference>
<protein>
    <submittedName>
        <fullName evidence="3">Type II toxin-antitoxin system PemK/MazF family toxin</fullName>
    </submittedName>
</protein>
<evidence type="ECO:0000256" key="2">
    <source>
        <dbReference type="ARBA" id="ARBA00022649"/>
    </source>
</evidence>
<sequence length="114" mass="13116">MVDYIPCHGDFIWLNFDPQSGHEQMGKRPALVLSQTEFNNYRGFIFVCPISTTKRKNPFYVEIPDGQAVKGIIMCDQLRSLDFRSRIAEFISTCPENLLAEVLGHIYPILYKSN</sequence>
<reference evidence="3 4" key="2">
    <citation type="submission" date="2020-04" db="EMBL/GenBank/DDBJ databases">
        <authorList>
            <person name="Fomenkov A."/>
            <person name="Anton B.P."/>
            <person name="Roberts R.J."/>
        </authorList>
    </citation>
    <scope>NUCLEOTIDE SEQUENCE [LARGE SCALE GENOMIC DNA]</scope>
    <source>
        <strain evidence="3 4">CCAP 1403/13f</strain>
    </source>
</reference>
<dbReference type="InterPro" id="IPR003477">
    <property type="entry name" value="PemK-like"/>
</dbReference>